<sequence>MEVYHMPKQTDKELGLFFKNARHEQKLTYEELAEKAEMSSRYLKEIENGGRVPSFHKIRKLVRALNVPPEPLFYPNNHTDNLDYQRLLMYLSKCNDEQITAILAIVEAYLRTYKIPTDHDKQDP</sequence>
<proteinExistence type="predicted"/>
<dbReference type="AlphaFoldDB" id="A5ZNL0"/>
<accession>A5ZNL0</accession>
<dbReference type="GO" id="GO:0003700">
    <property type="term" value="F:DNA-binding transcription factor activity"/>
    <property type="evidence" value="ECO:0007669"/>
    <property type="project" value="TreeGrafter"/>
</dbReference>
<name>A5ZNL0_9FIRM</name>
<evidence type="ECO:0000256" key="1">
    <source>
        <dbReference type="ARBA" id="ARBA00023125"/>
    </source>
</evidence>
<dbReference type="PANTHER" id="PTHR46797">
    <property type="entry name" value="HTH-TYPE TRANSCRIPTIONAL REGULATOR"/>
    <property type="match status" value="1"/>
</dbReference>
<dbReference type="SMART" id="SM00530">
    <property type="entry name" value="HTH_XRE"/>
    <property type="match status" value="1"/>
</dbReference>
<dbReference type="InterPro" id="IPR010982">
    <property type="entry name" value="Lambda_DNA-bd_dom_sf"/>
</dbReference>
<dbReference type="GO" id="GO:0003677">
    <property type="term" value="F:DNA binding"/>
    <property type="evidence" value="ECO:0007669"/>
    <property type="project" value="UniProtKB-KW"/>
</dbReference>
<comment type="caution">
    <text evidence="3">The sequence shown here is derived from an EMBL/GenBank/DDBJ whole genome shotgun (WGS) entry which is preliminary data.</text>
</comment>
<dbReference type="PROSITE" id="PS50943">
    <property type="entry name" value="HTH_CROC1"/>
    <property type="match status" value="1"/>
</dbReference>
<dbReference type="PANTHER" id="PTHR46797:SF1">
    <property type="entry name" value="METHYLPHOSPHONATE SYNTHASE"/>
    <property type="match status" value="1"/>
</dbReference>
<dbReference type="Gene3D" id="1.10.260.40">
    <property type="entry name" value="lambda repressor-like DNA-binding domains"/>
    <property type="match status" value="1"/>
</dbReference>
<dbReference type="Proteomes" id="UP000006002">
    <property type="component" value="Unassembled WGS sequence"/>
</dbReference>
<keyword evidence="1 3" id="KW-0238">DNA-binding</keyword>
<dbReference type="GO" id="GO:0005829">
    <property type="term" value="C:cytosol"/>
    <property type="evidence" value="ECO:0007669"/>
    <property type="project" value="TreeGrafter"/>
</dbReference>
<dbReference type="EMBL" id="AAVO02000002">
    <property type="protein sequence ID" value="EDM88456.1"/>
    <property type="molecule type" value="Genomic_DNA"/>
</dbReference>
<dbReference type="CDD" id="cd00093">
    <property type="entry name" value="HTH_XRE"/>
    <property type="match status" value="1"/>
</dbReference>
<feature type="domain" description="HTH cro/C1-type" evidence="2">
    <location>
        <begin position="18"/>
        <end position="72"/>
    </location>
</feature>
<dbReference type="InterPro" id="IPR050807">
    <property type="entry name" value="TransReg_Diox_bact_type"/>
</dbReference>
<reference evidence="3 4" key="1">
    <citation type="submission" date="2007-03" db="EMBL/GenBank/DDBJ databases">
        <authorList>
            <person name="Fulton L."/>
            <person name="Clifton S."/>
            <person name="Fulton B."/>
            <person name="Xu J."/>
            <person name="Minx P."/>
            <person name="Pepin K.H."/>
            <person name="Johnson M."/>
            <person name="Thiruvilangam P."/>
            <person name="Bhonagiri V."/>
            <person name="Nash W.E."/>
            <person name="Mardis E.R."/>
            <person name="Wilson R.K."/>
        </authorList>
    </citation>
    <scope>NUCLEOTIDE SEQUENCE [LARGE SCALE GENOMIC DNA]</scope>
    <source>
        <strain evidence="3 4">ATCC 29174</strain>
    </source>
</reference>
<evidence type="ECO:0000313" key="4">
    <source>
        <dbReference type="Proteomes" id="UP000006002"/>
    </source>
</evidence>
<dbReference type="HOGENOM" id="CLU_066192_17_4_9"/>
<dbReference type="SUPFAM" id="SSF47413">
    <property type="entry name" value="lambda repressor-like DNA-binding domains"/>
    <property type="match status" value="1"/>
</dbReference>
<reference evidence="3 4" key="2">
    <citation type="submission" date="2007-04" db="EMBL/GenBank/DDBJ databases">
        <title>Draft genome sequence of Ruminococcus obeum (ATCC 29174).</title>
        <authorList>
            <person name="Sudarsanam P."/>
            <person name="Ley R."/>
            <person name="Guruge J."/>
            <person name="Turnbaugh P.J."/>
            <person name="Mahowald M."/>
            <person name="Liep D."/>
            <person name="Gordon J."/>
        </authorList>
    </citation>
    <scope>NUCLEOTIDE SEQUENCE [LARGE SCALE GENOMIC DNA]</scope>
    <source>
        <strain evidence="3 4">ATCC 29174</strain>
    </source>
</reference>
<protein>
    <submittedName>
        <fullName evidence="3">DNA-binding helix-turn-helix protein</fullName>
    </submittedName>
</protein>
<organism evidence="3 4">
    <name type="scientific">Blautia obeum ATCC 29174</name>
    <dbReference type="NCBI Taxonomy" id="411459"/>
    <lineage>
        <taxon>Bacteria</taxon>
        <taxon>Bacillati</taxon>
        <taxon>Bacillota</taxon>
        <taxon>Clostridia</taxon>
        <taxon>Lachnospirales</taxon>
        <taxon>Lachnospiraceae</taxon>
        <taxon>Blautia</taxon>
    </lineage>
</organism>
<dbReference type="Pfam" id="PF01381">
    <property type="entry name" value="HTH_3"/>
    <property type="match status" value="1"/>
</dbReference>
<dbReference type="InterPro" id="IPR001387">
    <property type="entry name" value="Cro/C1-type_HTH"/>
</dbReference>
<dbReference type="eggNOG" id="COG1396">
    <property type="taxonomic scope" value="Bacteria"/>
</dbReference>
<evidence type="ECO:0000259" key="2">
    <source>
        <dbReference type="PROSITE" id="PS50943"/>
    </source>
</evidence>
<gene>
    <name evidence="3" type="ORF">RUMOBE_00577</name>
</gene>
<evidence type="ECO:0000313" key="3">
    <source>
        <dbReference type="EMBL" id="EDM88456.1"/>
    </source>
</evidence>